<feature type="compositionally biased region" description="Polar residues" evidence="2">
    <location>
        <begin position="689"/>
        <end position="706"/>
    </location>
</feature>
<dbReference type="InterPro" id="IPR010177">
    <property type="entry name" value="Paired_CXXCH_1"/>
</dbReference>
<gene>
    <name evidence="5" type="ORF">GPA26_08070</name>
</gene>
<dbReference type="EMBL" id="WTVR01000013">
    <property type="protein sequence ID" value="NMF88439.1"/>
    <property type="molecule type" value="Genomic_DNA"/>
</dbReference>
<dbReference type="RefSeq" id="WP_169205864.1">
    <property type="nucleotide sequence ID" value="NZ_CP059560.1"/>
</dbReference>
<feature type="chain" id="PRO_5045657550" description="Doubled CXXCH motif domain-containing protein" evidence="3">
    <location>
        <begin position="27"/>
        <end position="859"/>
    </location>
</feature>
<dbReference type="PANTHER" id="PTHR35038:SF6">
    <property type="entry name" value="SURFACE LOCALIZED DECAHEME CYTOCHROME C LIPOPROTEIN"/>
    <property type="match status" value="1"/>
</dbReference>
<feature type="compositionally biased region" description="Polar residues" evidence="2">
    <location>
        <begin position="598"/>
        <end position="613"/>
    </location>
</feature>
<comment type="caution">
    <text evidence="5">The sequence shown here is derived from an EMBL/GenBank/DDBJ whole genome shotgun (WGS) entry which is preliminary data.</text>
</comment>
<feature type="signal peptide" evidence="3">
    <location>
        <begin position="1"/>
        <end position="26"/>
    </location>
</feature>
<evidence type="ECO:0000313" key="6">
    <source>
        <dbReference type="Proteomes" id="UP000652074"/>
    </source>
</evidence>
<reference evidence="5 6" key="1">
    <citation type="submission" date="2019-12" db="EMBL/GenBank/DDBJ databases">
        <title>Comparative genomics gives insights into the taxonomy of the Azoarcus-Aromatoleum group and reveals separate origins of nif in the plant-associated Azoarcus and non-plant-associated Aromatoleum sub-groups.</title>
        <authorList>
            <person name="Lafos M."/>
            <person name="Maluk M."/>
            <person name="Batista M."/>
            <person name="Junghare M."/>
            <person name="Carmona M."/>
            <person name="Faoro H."/>
            <person name="Cruz L.M."/>
            <person name="Battistoni F."/>
            <person name="De Souza E."/>
            <person name="Pedrosa F."/>
            <person name="Chen W.-M."/>
            <person name="Poole P.S."/>
            <person name="Dixon R.A."/>
            <person name="James E.K."/>
        </authorList>
    </citation>
    <scope>NUCLEOTIDE SEQUENCE [LARGE SCALE GENOMIC DNA]</scope>
    <source>
        <strain evidence="5 6">ToN1</strain>
    </source>
</reference>
<evidence type="ECO:0000256" key="1">
    <source>
        <dbReference type="ARBA" id="ARBA00022729"/>
    </source>
</evidence>
<feature type="region of interest" description="Disordered" evidence="2">
    <location>
        <begin position="689"/>
        <end position="740"/>
    </location>
</feature>
<name>A0ABX1MQQ3_9RHOO</name>
<dbReference type="Pfam" id="PF09699">
    <property type="entry name" value="Paired_CXXCH_1"/>
    <property type="match status" value="1"/>
</dbReference>
<evidence type="ECO:0000259" key="4">
    <source>
        <dbReference type="Pfam" id="PF09699"/>
    </source>
</evidence>
<dbReference type="Gene3D" id="1.10.1130.10">
    <property type="entry name" value="Flavocytochrome C3, Chain A"/>
    <property type="match status" value="1"/>
</dbReference>
<dbReference type="InterPro" id="IPR036280">
    <property type="entry name" value="Multihaem_cyt_sf"/>
</dbReference>
<dbReference type="PANTHER" id="PTHR35038">
    <property type="entry name" value="DISSIMILATORY SULFITE REDUCTASE SIRA"/>
    <property type="match status" value="1"/>
</dbReference>
<keyword evidence="6" id="KW-1185">Reference proteome</keyword>
<feature type="compositionally biased region" description="Polar residues" evidence="2">
    <location>
        <begin position="390"/>
        <end position="400"/>
    </location>
</feature>
<feature type="region of interest" description="Disordered" evidence="2">
    <location>
        <begin position="177"/>
        <end position="202"/>
    </location>
</feature>
<evidence type="ECO:0000256" key="2">
    <source>
        <dbReference type="SAM" id="MobiDB-lite"/>
    </source>
</evidence>
<protein>
    <recommendedName>
        <fullName evidence="4">Doubled CXXCH motif domain-containing protein</fullName>
    </recommendedName>
</protein>
<proteinExistence type="predicted"/>
<feature type="compositionally biased region" description="Polar residues" evidence="2">
    <location>
        <begin position="656"/>
        <end position="667"/>
    </location>
</feature>
<feature type="domain" description="Doubled CXXCH motif" evidence="4">
    <location>
        <begin position="235"/>
        <end position="281"/>
    </location>
</feature>
<feature type="region of interest" description="Disordered" evidence="2">
    <location>
        <begin position="390"/>
        <end position="413"/>
    </location>
</feature>
<accession>A0ABX1MQQ3</accession>
<sequence>MKNFHRFHALMLVAAALLGYGAQVPAQNTNAKISNTKHNLSANGPGTVKSAATSSGGTDQICVFCHTPHAANATAPGPLWNRTLSTATYTPYTSNSLDAEDILNGTIGQPGGASKLCLSCHDGTLALGAVANSPGSGTGTGKSISMVGTPDGKMPTTDNTTGYTRNLGVDLRNDHPISFTFQSAPPESDTLSRRDGEFRSPPYSVQVAGETKTVVGIRSRGTKPMLPLDHEGKVQCTSCHDPHLDASKFLRLNRFQTGGSPGTNFNPSSDQICLGCHDKNKDRQGNAFLAWSNSAHANTSVATYSYLGTASTQREFPAGIKVWEAGCLNCHDTHTVQGSRRILREGTDSSATPKAGGNPAIEETCYQCHTTAAANILSVPTMTASTGVPNIRSDFTTTGNKRMPIASGDQPANAEKHDIGGNFSDSFVSCNTPTNKCGADFIEDPTLLGSGNHLNRHVECTDCHNPHRVLKNALFNGKGSASQRTHVPGSNIASGPLRGTWGVEPTAGVVSTATSFPETPSTYTVKRGEPGGSEDTARTNPYLTREYQLCLKCHSDYGAGTTFPSLGSFTGGTATNTNGMSKYTNVAAEFSAVKATDPPTTGTDQGEKTNSGTACGGGDCNPSGTSPIGGGTGNNHRSWHPVMWPTGRDAKERTRNSSGTFTNIRNPFSTGLGTQTMYCSDCHGNSGSWSQGTTQGATGNGPNLAQVQGPHGSPQNFILKGKWDDSVTPSNTRDGNSSGGICGRCHHPSTASGFAGADSEASHGWDAKTSRYCMACHIAVPHGWKNKAFLVNLACVGPEGGKAAGCTQVGSTSTETIAPYYYRALLRINTWQASGQWTEGSCGVSGNNGKDWMSSACGF</sequence>
<dbReference type="Proteomes" id="UP000652074">
    <property type="component" value="Unassembled WGS sequence"/>
</dbReference>
<dbReference type="SUPFAM" id="SSF48695">
    <property type="entry name" value="Multiheme cytochromes"/>
    <property type="match status" value="3"/>
</dbReference>
<organism evidence="5 6">
    <name type="scientific">Aromatoleum petrolei</name>
    <dbReference type="NCBI Taxonomy" id="76116"/>
    <lineage>
        <taxon>Bacteria</taxon>
        <taxon>Pseudomonadati</taxon>
        <taxon>Pseudomonadota</taxon>
        <taxon>Betaproteobacteria</taxon>
        <taxon>Rhodocyclales</taxon>
        <taxon>Rhodocyclaceae</taxon>
        <taxon>Aromatoleum</taxon>
    </lineage>
</organism>
<evidence type="ECO:0000313" key="5">
    <source>
        <dbReference type="EMBL" id="NMF88439.1"/>
    </source>
</evidence>
<evidence type="ECO:0000256" key="3">
    <source>
        <dbReference type="SAM" id="SignalP"/>
    </source>
</evidence>
<keyword evidence="1 3" id="KW-0732">Signal</keyword>
<dbReference type="InterPro" id="IPR051829">
    <property type="entry name" value="Multiheme_Cytochr_ET"/>
</dbReference>
<feature type="compositionally biased region" description="Polar residues" evidence="2">
    <location>
        <begin position="727"/>
        <end position="736"/>
    </location>
</feature>
<feature type="region of interest" description="Disordered" evidence="2">
    <location>
        <begin position="595"/>
        <end position="667"/>
    </location>
</feature>